<dbReference type="Gene3D" id="1.10.10.60">
    <property type="entry name" value="Homeodomain-like"/>
    <property type="match status" value="1"/>
</dbReference>
<reference evidence="6 7" key="1">
    <citation type="submission" date="2024-01" db="EMBL/GenBank/DDBJ databases">
        <title>Genome assemblies of Stephania.</title>
        <authorList>
            <person name="Yang L."/>
        </authorList>
    </citation>
    <scope>NUCLEOTIDE SEQUENCE [LARGE SCALE GENOMIC DNA]</scope>
    <source>
        <strain evidence="6">YNDBR</strain>
        <tissue evidence="6">Leaf</tissue>
    </source>
</reference>
<dbReference type="GO" id="GO:0005634">
    <property type="term" value="C:nucleus"/>
    <property type="evidence" value="ECO:0007669"/>
    <property type="project" value="UniProtKB-SubCell"/>
</dbReference>
<accession>A0AAP0EDV2</accession>
<dbReference type="FunFam" id="1.10.10.60:FF:000154">
    <property type="entry name" value="Transcription factor SRM1"/>
    <property type="match status" value="1"/>
</dbReference>
<evidence type="ECO:0000256" key="2">
    <source>
        <dbReference type="ARBA" id="ARBA00023015"/>
    </source>
</evidence>
<keyword evidence="4" id="KW-0539">Nucleus</keyword>
<dbReference type="EMBL" id="JBBNAF010000013">
    <property type="protein sequence ID" value="KAK9087398.1"/>
    <property type="molecule type" value="Genomic_DNA"/>
</dbReference>
<dbReference type="AlphaFoldDB" id="A0AAP0EDV2"/>
<gene>
    <name evidence="6" type="ORF">Syun_029792</name>
</gene>
<dbReference type="SMART" id="SM00717">
    <property type="entry name" value="SANT"/>
    <property type="match status" value="1"/>
</dbReference>
<evidence type="ECO:0000256" key="1">
    <source>
        <dbReference type="ARBA" id="ARBA00004123"/>
    </source>
</evidence>
<dbReference type="PANTHER" id="PTHR43952">
    <property type="entry name" value="MYB FAMILY TRANSCRIPTION FACTOR-RELATED"/>
    <property type="match status" value="1"/>
</dbReference>
<evidence type="ECO:0000313" key="6">
    <source>
        <dbReference type="EMBL" id="KAK9087398.1"/>
    </source>
</evidence>
<organism evidence="6 7">
    <name type="scientific">Stephania yunnanensis</name>
    <dbReference type="NCBI Taxonomy" id="152371"/>
    <lineage>
        <taxon>Eukaryota</taxon>
        <taxon>Viridiplantae</taxon>
        <taxon>Streptophyta</taxon>
        <taxon>Embryophyta</taxon>
        <taxon>Tracheophyta</taxon>
        <taxon>Spermatophyta</taxon>
        <taxon>Magnoliopsida</taxon>
        <taxon>Ranunculales</taxon>
        <taxon>Menispermaceae</taxon>
        <taxon>Menispermoideae</taxon>
        <taxon>Cissampelideae</taxon>
        <taxon>Stephania</taxon>
    </lineage>
</organism>
<keyword evidence="2" id="KW-0805">Transcription regulation</keyword>
<proteinExistence type="predicted"/>
<comment type="caution">
    <text evidence="6">The sequence shown here is derived from an EMBL/GenBank/DDBJ whole genome shotgun (WGS) entry which is preliminary data.</text>
</comment>
<dbReference type="InterPro" id="IPR009057">
    <property type="entry name" value="Homeodomain-like_sf"/>
</dbReference>
<keyword evidence="7" id="KW-1185">Reference proteome</keyword>
<evidence type="ECO:0000256" key="3">
    <source>
        <dbReference type="ARBA" id="ARBA00023163"/>
    </source>
</evidence>
<evidence type="ECO:0000256" key="4">
    <source>
        <dbReference type="ARBA" id="ARBA00023242"/>
    </source>
</evidence>
<dbReference type="CDD" id="cd00167">
    <property type="entry name" value="SANT"/>
    <property type="match status" value="1"/>
</dbReference>
<sequence length="83" mass="9659">MASCSITSHRYTSTWSVKQNKLFEQALAFYDKDTPDRWHKIARVVGKPVDEVKKHYDILVEDVRNIESGQVPFPSYRETRGSN</sequence>
<dbReference type="InterPro" id="IPR044636">
    <property type="entry name" value="RADIALIS-like"/>
</dbReference>
<protein>
    <recommendedName>
        <fullName evidence="5">Myb-like domain-containing protein</fullName>
    </recommendedName>
</protein>
<dbReference type="InterPro" id="IPR001005">
    <property type="entry name" value="SANT/Myb"/>
</dbReference>
<dbReference type="Proteomes" id="UP001420932">
    <property type="component" value="Unassembled WGS sequence"/>
</dbReference>
<evidence type="ECO:0000259" key="5">
    <source>
        <dbReference type="SMART" id="SM00717"/>
    </source>
</evidence>
<dbReference type="SUPFAM" id="SSF46689">
    <property type="entry name" value="Homeodomain-like"/>
    <property type="match status" value="1"/>
</dbReference>
<dbReference type="GO" id="GO:0003700">
    <property type="term" value="F:DNA-binding transcription factor activity"/>
    <property type="evidence" value="ECO:0007669"/>
    <property type="project" value="InterPro"/>
</dbReference>
<dbReference type="PANTHER" id="PTHR43952:SF75">
    <property type="entry name" value="PROTEIN RADIALIS-LIKE 6"/>
    <property type="match status" value="1"/>
</dbReference>
<evidence type="ECO:0000313" key="7">
    <source>
        <dbReference type="Proteomes" id="UP001420932"/>
    </source>
</evidence>
<name>A0AAP0EDV2_9MAGN</name>
<feature type="domain" description="Myb-like" evidence="5">
    <location>
        <begin position="11"/>
        <end position="62"/>
    </location>
</feature>
<keyword evidence="3" id="KW-0804">Transcription</keyword>
<comment type="subcellular location">
    <subcellularLocation>
        <location evidence="1">Nucleus</location>
    </subcellularLocation>
</comment>